<evidence type="ECO:0000256" key="7">
    <source>
        <dbReference type="ARBA" id="ARBA00023304"/>
    </source>
</evidence>
<accession>A0A1G4I5H6</accession>
<name>A0A1G4I5H6_TRYEQ</name>
<evidence type="ECO:0000256" key="1">
    <source>
        <dbReference type="ARBA" id="ARBA00001933"/>
    </source>
</evidence>
<keyword evidence="4" id="KW-0028">Amino-acid biosynthesis</keyword>
<dbReference type="PANTHER" id="PTHR11825">
    <property type="entry name" value="SUBGROUP IIII AMINOTRANSFERASE"/>
    <property type="match status" value="1"/>
</dbReference>
<keyword evidence="3 9" id="KW-0032">Aminotransferase</keyword>
<dbReference type="CDD" id="cd01557">
    <property type="entry name" value="BCAT_beta_family"/>
    <property type="match status" value="1"/>
</dbReference>
<evidence type="ECO:0000256" key="5">
    <source>
        <dbReference type="ARBA" id="ARBA00022679"/>
    </source>
</evidence>
<organism evidence="9 10">
    <name type="scientific">Trypanosoma equiperdum</name>
    <dbReference type="NCBI Taxonomy" id="5694"/>
    <lineage>
        <taxon>Eukaryota</taxon>
        <taxon>Discoba</taxon>
        <taxon>Euglenozoa</taxon>
        <taxon>Kinetoplastea</taxon>
        <taxon>Metakinetoplastina</taxon>
        <taxon>Trypanosomatida</taxon>
        <taxon>Trypanosomatidae</taxon>
        <taxon>Trypanosoma</taxon>
    </lineage>
</organism>
<reference evidence="9" key="1">
    <citation type="submission" date="2016-09" db="EMBL/GenBank/DDBJ databases">
        <authorList>
            <person name="Hebert L."/>
            <person name="Moumen B."/>
        </authorList>
    </citation>
    <scope>NUCLEOTIDE SEQUENCE [LARGE SCALE GENOMIC DNA]</scope>
    <source>
        <strain evidence="9">OVI</strain>
    </source>
</reference>
<dbReference type="Pfam" id="PF01063">
    <property type="entry name" value="Aminotran_4"/>
    <property type="match status" value="1"/>
</dbReference>
<dbReference type="EMBL" id="CZPT02000654">
    <property type="protein sequence ID" value="SCU66958.1"/>
    <property type="molecule type" value="Genomic_DNA"/>
</dbReference>
<evidence type="ECO:0000256" key="2">
    <source>
        <dbReference type="ARBA" id="ARBA00009320"/>
    </source>
</evidence>
<dbReference type="VEuPathDB" id="TriTrypDB:TEOVI_000036900"/>
<dbReference type="Proteomes" id="UP000195570">
    <property type="component" value="Unassembled WGS sequence"/>
</dbReference>
<dbReference type="PANTHER" id="PTHR11825:SF44">
    <property type="entry name" value="BRANCHED-CHAIN-AMINO-ACID AMINOTRANSFERASE"/>
    <property type="match status" value="1"/>
</dbReference>
<dbReference type="InterPro" id="IPR005786">
    <property type="entry name" value="B_amino_transII"/>
</dbReference>
<dbReference type="GO" id="GO:0009082">
    <property type="term" value="P:branched-chain amino acid biosynthetic process"/>
    <property type="evidence" value="ECO:0007669"/>
    <property type="project" value="UniProtKB-KW"/>
</dbReference>
<feature type="modified residue" description="N6-(pyridoxal phosphate)lysine" evidence="8">
    <location>
        <position position="199"/>
    </location>
</feature>
<dbReference type="GO" id="GO:0008652">
    <property type="term" value="P:amino acid biosynthetic process"/>
    <property type="evidence" value="ECO:0007669"/>
    <property type="project" value="UniProtKB-KW"/>
</dbReference>
<keyword evidence="7" id="KW-0100">Branched-chain amino acid biosynthesis</keyword>
<dbReference type="RefSeq" id="XP_067078329.1">
    <property type="nucleotide sequence ID" value="XM_067222228.1"/>
</dbReference>
<dbReference type="SUPFAM" id="SSF56752">
    <property type="entry name" value="D-aminoacid aminotransferase-like PLP-dependent enzymes"/>
    <property type="match status" value="1"/>
</dbReference>
<protein>
    <submittedName>
        <fullName evidence="9">Branched-chain amino acid aminotransferase, putative</fullName>
    </submittedName>
</protein>
<evidence type="ECO:0000256" key="3">
    <source>
        <dbReference type="ARBA" id="ARBA00022576"/>
    </source>
</evidence>
<dbReference type="Gene3D" id="3.30.470.10">
    <property type="match status" value="1"/>
</dbReference>
<evidence type="ECO:0000256" key="4">
    <source>
        <dbReference type="ARBA" id="ARBA00022605"/>
    </source>
</evidence>
<dbReference type="InterPro" id="IPR043131">
    <property type="entry name" value="BCAT-like_N"/>
</dbReference>
<gene>
    <name evidence="9" type="ORF">TEOVI_000036900</name>
</gene>
<dbReference type="NCBIfam" id="NF009897">
    <property type="entry name" value="PRK13357.1"/>
    <property type="match status" value="1"/>
</dbReference>
<proteinExistence type="inferred from homology"/>
<keyword evidence="10" id="KW-1185">Reference proteome</keyword>
<evidence type="ECO:0000256" key="6">
    <source>
        <dbReference type="ARBA" id="ARBA00022898"/>
    </source>
</evidence>
<dbReference type="InterPro" id="IPR033939">
    <property type="entry name" value="BCAT_family"/>
</dbReference>
<dbReference type="FunFam" id="3.20.10.10:FF:000004">
    <property type="entry name" value="Branched-chain-amino-acid aminotransferase"/>
    <property type="match status" value="1"/>
</dbReference>
<dbReference type="InterPro" id="IPR036038">
    <property type="entry name" value="Aminotransferase-like"/>
</dbReference>
<comment type="caution">
    <text evidence="9">The sequence shown here is derived from an EMBL/GenBank/DDBJ whole genome shotgun (WGS) entry which is preliminary data.</text>
</comment>
<evidence type="ECO:0000256" key="8">
    <source>
        <dbReference type="PIRSR" id="PIRSR006468-1"/>
    </source>
</evidence>
<evidence type="ECO:0000313" key="9">
    <source>
        <dbReference type="EMBL" id="SCU66958.1"/>
    </source>
</evidence>
<dbReference type="FunFam" id="3.30.470.10:FF:000017">
    <property type="entry name" value="Branched-chain amino acid aminotransferase"/>
    <property type="match status" value="1"/>
</dbReference>
<evidence type="ECO:0000313" key="10">
    <source>
        <dbReference type="Proteomes" id="UP000195570"/>
    </source>
</evidence>
<dbReference type="Gene3D" id="3.20.10.10">
    <property type="entry name" value="D-amino Acid Aminotransferase, subunit A, domain 2"/>
    <property type="match status" value="1"/>
</dbReference>
<dbReference type="InterPro" id="IPR001544">
    <property type="entry name" value="Aminotrans_IV"/>
</dbReference>
<dbReference type="GeneID" id="92374309"/>
<keyword evidence="5" id="KW-0808">Transferase</keyword>
<dbReference type="InterPro" id="IPR043132">
    <property type="entry name" value="BCAT-like_C"/>
</dbReference>
<comment type="cofactor">
    <cofactor evidence="1">
        <name>pyridoxal 5'-phosphate</name>
        <dbReference type="ChEBI" id="CHEBI:597326"/>
    </cofactor>
</comment>
<dbReference type="GO" id="GO:0004084">
    <property type="term" value="F:branched-chain-amino-acid transaminase activity"/>
    <property type="evidence" value="ECO:0007669"/>
    <property type="project" value="InterPro"/>
</dbReference>
<keyword evidence="6" id="KW-0663">Pyridoxal phosphate</keyword>
<sequence length="367" mass="40433">MTFLAKDLTVQRVANPPPLPSLQGVMFGTLFSPHMLVIDADGNGKWGKPRIVPFENLSLPPQTACLHYAIQCFEGMKAYRDSHGNIRLFRPDRNCRRLLDSTRRLCLPGFDPDELQKLIEEFVKVERDYVPSERGYSLYLRPTVIGTGSTLSAVAGSAAKLFVIASPVGPYYPSGMKPVRLHVEEERRRAWPGGVGNVKLGANYAAPMLVQREASELGFQQVLWLGAGEEVQEVGAMNFMCLWRPSANSNEVELVTAPLDGTILPGVTRDSILSLVRQWGEARVSERSFTIHELTAALREKRVLECFGCGTAAIVSPVEALSYKGELLNVPCPAPGASLTHRVLKAITDIQYGDVEHEWSRIVGTTS</sequence>
<dbReference type="NCBIfam" id="TIGR01123">
    <property type="entry name" value="ilvE_II"/>
    <property type="match status" value="1"/>
</dbReference>
<comment type="similarity">
    <text evidence="2">Belongs to the class-IV pyridoxal-phosphate-dependent aminotransferase family.</text>
</comment>
<dbReference type="AlphaFoldDB" id="A0A1G4I5H6"/>
<dbReference type="PIRSF" id="PIRSF006468">
    <property type="entry name" value="BCAT1"/>
    <property type="match status" value="1"/>
</dbReference>